<evidence type="ECO:0000313" key="2">
    <source>
        <dbReference type="Proteomes" id="UP000199306"/>
    </source>
</evidence>
<accession>A0A1I5PFI9</accession>
<gene>
    <name evidence="1" type="ORF">SAMN04515674_102455</name>
</gene>
<dbReference type="AlphaFoldDB" id="A0A1I5PFI9"/>
<evidence type="ECO:0000313" key="1">
    <source>
        <dbReference type="EMBL" id="SFP32864.1"/>
    </source>
</evidence>
<organism evidence="1 2">
    <name type="scientific">Pseudarcicella hirudinis</name>
    <dbReference type="NCBI Taxonomy" id="1079859"/>
    <lineage>
        <taxon>Bacteria</taxon>
        <taxon>Pseudomonadati</taxon>
        <taxon>Bacteroidota</taxon>
        <taxon>Cytophagia</taxon>
        <taxon>Cytophagales</taxon>
        <taxon>Flectobacillaceae</taxon>
        <taxon>Pseudarcicella</taxon>
    </lineage>
</organism>
<reference evidence="1 2" key="1">
    <citation type="submission" date="2016-10" db="EMBL/GenBank/DDBJ databases">
        <authorList>
            <person name="de Groot N.N."/>
        </authorList>
    </citation>
    <scope>NUCLEOTIDE SEQUENCE [LARGE SCALE GENOMIC DNA]</scope>
    <source>
        <strain evidence="2">E92,LMG 26720,CCM 7988</strain>
    </source>
</reference>
<name>A0A1I5PFI9_9BACT</name>
<sequence>MYFFSEYIRYLSGIDNNVQFVYRYTSNLTIYGFQNLVLYTMQVKEERNKNDIPNVLNYMKWPKTELKMDNNLLK</sequence>
<proteinExistence type="predicted"/>
<dbReference type="EMBL" id="FOXH01000002">
    <property type="protein sequence ID" value="SFP32864.1"/>
    <property type="molecule type" value="Genomic_DNA"/>
</dbReference>
<keyword evidence="2" id="KW-1185">Reference proteome</keyword>
<protein>
    <submittedName>
        <fullName evidence="1">Uncharacterized protein</fullName>
    </submittedName>
</protein>
<dbReference type="Proteomes" id="UP000199306">
    <property type="component" value="Unassembled WGS sequence"/>
</dbReference>